<keyword evidence="3 9" id="KW-0812">Transmembrane</keyword>
<evidence type="ECO:0000259" key="11">
    <source>
        <dbReference type="PROSITE" id="PS50262"/>
    </source>
</evidence>
<keyword evidence="7 9" id="KW-0675">Receptor</keyword>
<feature type="transmembrane region" description="Helical" evidence="10">
    <location>
        <begin position="202"/>
        <end position="226"/>
    </location>
</feature>
<evidence type="ECO:0000256" key="4">
    <source>
        <dbReference type="ARBA" id="ARBA00022989"/>
    </source>
</evidence>
<feature type="transmembrane region" description="Helical" evidence="10">
    <location>
        <begin position="111"/>
        <end position="132"/>
    </location>
</feature>
<dbReference type="InterPro" id="IPR017452">
    <property type="entry name" value="GPCR_Rhodpsn_7TM"/>
</dbReference>
<comment type="similarity">
    <text evidence="9">Belongs to the G-protein coupled receptor 1 family.</text>
</comment>
<feature type="transmembrane region" description="Helical" evidence="10">
    <location>
        <begin position="75"/>
        <end position="96"/>
    </location>
</feature>
<evidence type="ECO:0000256" key="7">
    <source>
        <dbReference type="ARBA" id="ARBA00023170"/>
    </source>
</evidence>
<keyword evidence="4 10" id="KW-1133">Transmembrane helix</keyword>
<dbReference type="GO" id="GO:0001594">
    <property type="term" value="F:trace-amine receptor activity"/>
    <property type="evidence" value="ECO:0007669"/>
    <property type="project" value="TreeGrafter"/>
</dbReference>
<evidence type="ECO:0000256" key="9">
    <source>
        <dbReference type="RuleBase" id="RU000688"/>
    </source>
</evidence>
<dbReference type="PROSITE" id="PS00237">
    <property type="entry name" value="G_PROTEIN_RECEP_F1_1"/>
    <property type="match status" value="1"/>
</dbReference>
<dbReference type="STRING" id="80966.ENSAPOP00000010956"/>
<dbReference type="AlphaFoldDB" id="A0A3Q1F062"/>
<organism evidence="12 13">
    <name type="scientific">Acanthochromis polyacanthus</name>
    <name type="common">spiny chromis</name>
    <dbReference type="NCBI Taxonomy" id="80966"/>
    <lineage>
        <taxon>Eukaryota</taxon>
        <taxon>Metazoa</taxon>
        <taxon>Chordata</taxon>
        <taxon>Craniata</taxon>
        <taxon>Vertebrata</taxon>
        <taxon>Euteleostomi</taxon>
        <taxon>Actinopterygii</taxon>
        <taxon>Neopterygii</taxon>
        <taxon>Teleostei</taxon>
        <taxon>Neoteleostei</taxon>
        <taxon>Acanthomorphata</taxon>
        <taxon>Ovalentaria</taxon>
        <taxon>Pomacentridae</taxon>
        <taxon>Acanthochromis</taxon>
    </lineage>
</organism>
<evidence type="ECO:0000256" key="8">
    <source>
        <dbReference type="ARBA" id="ARBA00023224"/>
    </source>
</evidence>
<name>A0A3Q1F062_9TELE</name>
<keyword evidence="13" id="KW-1185">Reference proteome</keyword>
<dbReference type="PANTHER" id="PTHR24249:SF381">
    <property type="entry name" value="TRACE AMINE ASSOCIATED RECEPTOR 19P-RELATED"/>
    <property type="match status" value="1"/>
</dbReference>
<dbReference type="SUPFAM" id="SSF81321">
    <property type="entry name" value="Family A G protein-coupled receptor-like"/>
    <property type="match status" value="1"/>
</dbReference>
<keyword evidence="2" id="KW-1003">Cell membrane</keyword>
<accession>A0A3Q1F062</accession>
<dbReference type="Proteomes" id="UP000257200">
    <property type="component" value="Unplaced"/>
</dbReference>
<comment type="subcellular location">
    <subcellularLocation>
        <location evidence="1">Cell membrane</location>
        <topology evidence="1">Multi-pass membrane protein</topology>
    </subcellularLocation>
</comment>
<dbReference type="Ensembl" id="ENSAPOT00000018505.1">
    <property type="protein sequence ID" value="ENSAPOP00000010956.1"/>
    <property type="gene ID" value="ENSAPOG00000013478.1"/>
</dbReference>
<feature type="transmembrane region" description="Helical" evidence="10">
    <location>
        <begin position="247"/>
        <end position="269"/>
    </location>
</feature>
<feature type="domain" description="G-protein coupled receptors family 1 profile" evidence="11">
    <location>
        <begin position="55"/>
        <end position="298"/>
    </location>
</feature>
<protein>
    <submittedName>
        <fullName evidence="12">Trace amine-associated receptor 13c-like</fullName>
    </submittedName>
</protein>
<sequence>MTTADQEHPTGFATMERAALCVPHLNTSCQVMPATPKVTLIKSVLCCIALLTVILNLLVVISISHFRQLHTPTNFLILSLAVSDLLVGATVMPIAVDLQFCWFRRKVTCDLFFLSSFILTSASVGNMVLITVDRYVAICKPLLYSSLITMSRVTICVCLCWICSVLYSFVMLKDHFVLTDMSNSCYQECATNIHFISGTVDLIVTFFVPVTVISVFVVAVSHARVIRSQIGSVKSKAVVIKKSELRAATSLGIVVLVFVLCIAPCYWISPPEQGSSSANSSPQSWVFLCNSTFNPLIYAFSYPWFRRAVSLIVSLQILQPGSRDTKVMKS</sequence>
<proteinExistence type="inferred from homology"/>
<evidence type="ECO:0000256" key="6">
    <source>
        <dbReference type="ARBA" id="ARBA00023136"/>
    </source>
</evidence>
<reference evidence="12" key="1">
    <citation type="submission" date="2025-08" db="UniProtKB">
        <authorList>
            <consortium name="Ensembl"/>
        </authorList>
    </citation>
    <scope>IDENTIFICATION</scope>
</reference>
<dbReference type="PANTHER" id="PTHR24249">
    <property type="entry name" value="HISTAMINE RECEPTOR-RELATED G-PROTEIN COUPLED RECEPTOR"/>
    <property type="match status" value="1"/>
</dbReference>
<evidence type="ECO:0000256" key="1">
    <source>
        <dbReference type="ARBA" id="ARBA00004651"/>
    </source>
</evidence>
<keyword evidence="6 10" id="KW-0472">Membrane</keyword>
<dbReference type="PROSITE" id="PS50262">
    <property type="entry name" value="G_PROTEIN_RECEP_F1_2"/>
    <property type="match status" value="1"/>
</dbReference>
<evidence type="ECO:0000256" key="2">
    <source>
        <dbReference type="ARBA" id="ARBA00022475"/>
    </source>
</evidence>
<evidence type="ECO:0000313" key="12">
    <source>
        <dbReference type="Ensembl" id="ENSAPOP00000010956.1"/>
    </source>
</evidence>
<dbReference type="PRINTS" id="PR00237">
    <property type="entry name" value="GPCRRHODOPSN"/>
</dbReference>
<dbReference type="InterPro" id="IPR050569">
    <property type="entry name" value="TAAR"/>
</dbReference>
<feature type="transmembrane region" description="Helical" evidence="10">
    <location>
        <begin position="284"/>
        <end position="305"/>
    </location>
</feature>
<dbReference type="GO" id="GO:0005886">
    <property type="term" value="C:plasma membrane"/>
    <property type="evidence" value="ECO:0007669"/>
    <property type="project" value="UniProtKB-SubCell"/>
</dbReference>
<feature type="transmembrane region" description="Helical" evidence="10">
    <location>
        <begin position="40"/>
        <end position="63"/>
    </location>
</feature>
<keyword evidence="5 9" id="KW-0297">G-protein coupled receptor</keyword>
<evidence type="ECO:0000313" key="13">
    <source>
        <dbReference type="Proteomes" id="UP000257200"/>
    </source>
</evidence>
<keyword evidence="8 9" id="KW-0807">Transducer</keyword>
<dbReference type="FunCoup" id="A0A3Q1F062">
    <property type="interactions" value="2"/>
</dbReference>
<dbReference type="Gene3D" id="1.20.1070.10">
    <property type="entry name" value="Rhodopsin 7-helix transmembrane proteins"/>
    <property type="match status" value="1"/>
</dbReference>
<evidence type="ECO:0000256" key="10">
    <source>
        <dbReference type="SAM" id="Phobius"/>
    </source>
</evidence>
<dbReference type="InParanoid" id="A0A3Q1F062"/>
<dbReference type="Pfam" id="PF00001">
    <property type="entry name" value="7tm_1"/>
    <property type="match status" value="1"/>
</dbReference>
<reference evidence="12" key="2">
    <citation type="submission" date="2025-09" db="UniProtKB">
        <authorList>
            <consortium name="Ensembl"/>
        </authorList>
    </citation>
    <scope>IDENTIFICATION</scope>
</reference>
<evidence type="ECO:0000256" key="5">
    <source>
        <dbReference type="ARBA" id="ARBA00023040"/>
    </source>
</evidence>
<evidence type="ECO:0000256" key="3">
    <source>
        <dbReference type="ARBA" id="ARBA00022692"/>
    </source>
</evidence>
<feature type="transmembrane region" description="Helical" evidence="10">
    <location>
        <begin position="153"/>
        <end position="172"/>
    </location>
</feature>
<dbReference type="InterPro" id="IPR000276">
    <property type="entry name" value="GPCR_Rhodpsn"/>
</dbReference>
<dbReference type="GeneTree" id="ENSGT01050000244823"/>